<evidence type="ECO:0000313" key="2">
    <source>
        <dbReference type="Proteomes" id="UP001465668"/>
    </source>
</evidence>
<dbReference type="EMBL" id="JARVKM010000026">
    <property type="protein sequence ID" value="KAK9776684.1"/>
    <property type="molecule type" value="Genomic_DNA"/>
</dbReference>
<evidence type="ECO:0000313" key="1">
    <source>
        <dbReference type="EMBL" id="KAK9776684.1"/>
    </source>
</evidence>
<accession>A0ABR2XS97</accession>
<name>A0ABR2XS97_9PEZI</name>
<gene>
    <name evidence="1" type="ORF">SCAR479_06729</name>
</gene>
<reference evidence="1 2" key="1">
    <citation type="submission" date="2024-02" db="EMBL/GenBank/DDBJ databases">
        <title>First draft genome assembly of two strains of Seiridium cardinale.</title>
        <authorList>
            <person name="Emiliani G."/>
            <person name="Scali E."/>
        </authorList>
    </citation>
    <scope>NUCLEOTIDE SEQUENCE [LARGE SCALE GENOMIC DNA]</scope>
    <source>
        <strain evidence="1 2">BM-138-000479</strain>
    </source>
</reference>
<keyword evidence="2" id="KW-1185">Reference proteome</keyword>
<comment type="caution">
    <text evidence="1">The sequence shown here is derived from an EMBL/GenBank/DDBJ whole genome shotgun (WGS) entry which is preliminary data.</text>
</comment>
<proteinExistence type="predicted"/>
<organism evidence="1 2">
    <name type="scientific">Seiridium cardinale</name>
    <dbReference type="NCBI Taxonomy" id="138064"/>
    <lineage>
        <taxon>Eukaryota</taxon>
        <taxon>Fungi</taxon>
        <taxon>Dikarya</taxon>
        <taxon>Ascomycota</taxon>
        <taxon>Pezizomycotina</taxon>
        <taxon>Sordariomycetes</taxon>
        <taxon>Xylariomycetidae</taxon>
        <taxon>Amphisphaeriales</taxon>
        <taxon>Sporocadaceae</taxon>
        <taxon>Seiridium</taxon>
    </lineage>
</organism>
<dbReference type="Proteomes" id="UP001465668">
    <property type="component" value="Unassembled WGS sequence"/>
</dbReference>
<sequence length="94" mass="10689">MMCQFCVRLGPFAKLLSGFYRKSLPSKVYLEKQQHAATLNVLDRREDAMLLFRDIFMDSMSAWKKTGPEDTVVAQGSSALDRSEVWWQAIGGID</sequence>
<protein>
    <submittedName>
        <fullName evidence="1">Uncharacterized protein</fullName>
    </submittedName>
</protein>